<comment type="caution">
    <text evidence="2">The sequence shown here is derived from an EMBL/GenBank/DDBJ whole genome shotgun (WGS) entry which is preliminary data.</text>
</comment>
<dbReference type="InterPro" id="IPR041607">
    <property type="entry name" value="HU-HIG"/>
</dbReference>
<organism evidence="2">
    <name type="scientific">bioreactor metagenome</name>
    <dbReference type="NCBI Taxonomy" id="1076179"/>
    <lineage>
        <taxon>unclassified sequences</taxon>
        <taxon>metagenomes</taxon>
        <taxon>ecological metagenomes</taxon>
    </lineage>
</organism>
<dbReference type="Gene3D" id="4.10.520.10">
    <property type="entry name" value="IHF-like DNA-binding proteins"/>
    <property type="match status" value="1"/>
</dbReference>
<dbReference type="EMBL" id="VSSQ01000482">
    <property type="protein sequence ID" value="MPL95807.1"/>
    <property type="molecule type" value="Genomic_DNA"/>
</dbReference>
<gene>
    <name evidence="2" type="ORF">SDC9_41979</name>
</gene>
<sequence length="131" mass="14814">MAINYKMIFRGDYLNPNDKKKTGFYPQVVRKRTVSIKDLAEKMSKGKKIGAIEAEVNIKTLLACIESELLEGNHVCLNDFGTFSLTAQCRDVNNPDEVRAESISVKRIVFTPSKGLKQNMRMARFVRGKSL</sequence>
<dbReference type="Pfam" id="PF18291">
    <property type="entry name" value="HU-HIG"/>
    <property type="match status" value="1"/>
</dbReference>
<name>A0A644VX02_9ZZZZ</name>
<evidence type="ECO:0000259" key="1">
    <source>
        <dbReference type="Pfam" id="PF18291"/>
    </source>
</evidence>
<accession>A0A644VX02</accession>
<evidence type="ECO:0000313" key="2">
    <source>
        <dbReference type="EMBL" id="MPL95807.1"/>
    </source>
</evidence>
<proteinExistence type="predicted"/>
<dbReference type="SUPFAM" id="SSF47729">
    <property type="entry name" value="IHF-like DNA-binding proteins"/>
    <property type="match status" value="1"/>
</dbReference>
<dbReference type="InterPro" id="IPR010992">
    <property type="entry name" value="IHF-like_DNA-bd_dom_sf"/>
</dbReference>
<dbReference type="AlphaFoldDB" id="A0A644VX02"/>
<reference evidence="2" key="1">
    <citation type="submission" date="2019-08" db="EMBL/GenBank/DDBJ databases">
        <authorList>
            <person name="Kucharzyk K."/>
            <person name="Murdoch R.W."/>
            <person name="Higgins S."/>
            <person name="Loffler F."/>
        </authorList>
    </citation>
    <scope>NUCLEOTIDE SEQUENCE</scope>
</reference>
<dbReference type="GO" id="GO:0003677">
    <property type="term" value="F:DNA binding"/>
    <property type="evidence" value="ECO:0007669"/>
    <property type="project" value="InterPro"/>
</dbReference>
<feature type="domain" description="HU" evidence="1">
    <location>
        <begin position="1"/>
        <end position="126"/>
    </location>
</feature>
<protein>
    <recommendedName>
        <fullName evidence="1">HU domain-containing protein</fullName>
    </recommendedName>
</protein>